<name>A0ABV0YVG2_9TELE</name>
<comment type="caution">
    <text evidence="2">The sequence shown here is derived from an EMBL/GenBank/DDBJ whole genome shotgun (WGS) entry which is preliminary data.</text>
</comment>
<dbReference type="EMBL" id="JAHRIP010045399">
    <property type="protein sequence ID" value="MEQ2297867.1"/>
    <property type="molecule type" value="Genomic_DNA"/>
</dbReference>
<protein>
    <submittedName>
        <fullName evidence="2">Uncharacterized protein</fullName>
    </submittedName>
</protein>
<organism evidence="2 3">
    <name type="scientific">Ameca splendens</name>
    <dbReference type="NCBI Taxonomy" id="208324"/>
    <lineage>
        <taxon>Eukaryota</taxon>
        <taxon>Metazoa</taxon>
        <taxon>Chordata</taxon>
        <taxon>Craniata</taxon>
        <taxon>Vertebrata</taxon>
        <taxon>Euteleostomi</taxon>
        <taxon>Actinopterygii</taxon>
        <taxon>Neopterygii</taxon>
        <taxon>Teleostei</taxon>
        <taxon>Neoteleostei</taxon>
        <taxon>Acanthomorphata</taxon>
        <taxon>Ovalentaria</taxon>
        <taxon>Atherinomorphae</taxon>
        <taxon>Cyprinodontiformes</taxon>
        <taxon>Goodeidae</taxon>
        <taxon>Ameca</taxon>
    </lineage>
</organism>
<feature type="compositionally biased region" description="Basic and acidic residues" evidence="1">
    <location>
        <begin position="17"/>
        <end position="28"/>
    </location>
</feature>
<feature type="compositionally biased region" description="Polar residues" evidence="1">
    <location>
        <begin position="7"/>
        <end position="16"/>
    </location>
</feature>
<reference evidence="2 3" key="1">
    <citation type="submission" date="2021-06" db="EMBL/GenBank/DDBJ databases">
        <authorList>
            <person name="Palmer J.M."/>
        </authorList>
    </citation>
    <scope>NUCLEOTIDE SEQUENCE [LARGE SCALE GENOMIC DNA]</scope>
    <source>
        <strain evidence="2 3">AS_MEX2019</strain>
        <tissue evidence="2">Muscle</tissue>
    </source>
</reference>
<evidence type="ECO:0000313" key="2">
    <source>
        <dbReference type="EMBL" id="MEQ2297867.1"/>
    </source>
</evidence>
<accession>A0ABV0YVG2</accession>
<gene>
    <name evidence="2" type="ORF">AMECASPLE_039102</name>
</gene>
<keyword evidence="3" id="KW-1185">Reference proteome</keyword>
<evidence type="ECO:0000313" key="3">
    <source>
        <dbReference type="Proteomes" id="UP001469553"/>
    </source>
</evidence>
<feature type="non-terminal residue" evidence="2">
    <location>
        <position position="100"/>
    </location>
</feature>
<dbReference type="Proteomes" id="UP001469553">
    <property type="component" value="Unassembled WGS sequence"/>
</dbReference>
<feature type="non-terminal residue" evidence="2">
    <location>
        <position position="1"/>
    </location>
</feature>
<feature type="compositionally biased region" description="Basic and acidic residues" evidence="1">
    <location>
        <begin position="54"/>
        <end position="66"/>
    </location>
</feature>
<sequence length="100" mass="10801">EQEAEISDTQKNTAPKQSDDGDCSEKRSTNTAPAAIANPPPAAYPRTGSSRWPQLEKPRRSSDKRQASKSPPPPQSLHGISSVRSGEPVITTYKETDGIQ</sequence>
<feature type="region of interest" description="Disordered" evidence="1">
    <location>
        <begin position="1"/>
        <end position="100"/>
    </location>
</feature>
<evidence type="ECO:0000256" key="1">
    <source>
        <dbReference type="SAM" id="MobiDB-lite"/>
    </source>
</evidence>
<proteinExistence type="predicted"/>